<dbReference type="GO" id="GO:0043041">
    <property type="term" value="P:amino acid activation for nonribosomal peptide biosynthetic process"/>
    <property type="evidence" value="ECO:0007669"/>
    <property type="project" value="TreeGrafter"/>
</dbReference>
<feature type="non-terminal residue" evidence="5">
    <location>
        <position position="1568"/>
    </location>
</feature>
<dbReference type="Gene3D" id="3.30.300.30">
    <property type="match status" value="2"/>
</dbReference>
<dbReference type="Gene3D" id="3.40.50.12780">
    <property type="entry name" value="N-terminal domain of ligase-like"/>
    <property type="match status" value="2"/>
</dbReference>
<reference evidence="5 6" key="1">
    <citation type="submission" date="2018-01" db="EMBL/GenBank/DDBJ databases">
        <title>Draft genome sequence of Sphaerisporangium sp. 7K107.</title>
        <authorList>
            <person name="Sahin N."/>
            <person name="Saygin H."/>
            <person name="Ay H."/>
        </authorList>
    </citation>
    <scope>NUCLEOTIDE SEQUENCE [LARGE SCALE GENOMIC DNA]</scope>
    <source>
        <strain evidence="5 6">7K107</strain>
    </source>
</reference>
<dbReference type="InterPro" id="IPR042099">
    <property type="entry name" value="ANL_N_sf"/>
</dbReference>
<evidence type="ECO:0000259" key="4">
    <source>
        <dbReference type="PROSITE" id="PS50075"/>
    </source>
</evidence>
<dbReference type="CDD" id="cd19531">
    <property type="entry name" value="LCL_NRPS-like"/>
    <property type="match status" value="1"/>
</dbReference>
<proteinExistence type="predicted"/>
<dbReference type="Gene3D" id="1.10.1200.10">
    <property type="entry name" value="ACP-like"/>
    <property type="match status" value="1"/>
</dbReference>
<dbReference type="InterPro" id="IPR020806">
    <property type="entry name" value="PKS_PP-bd"/>
</dbReference>
<dbReference type="SUPFAM" id="SSF52777">
    <property type="entry name" value="CoA-dependent acyltransferases"/>
    <property type="match status" value="2"/>
</dbReference>
<dbReference type="InterPro" id="IPR001242">
    <property type="entry name" value="Condensation_dom"/>
</dbReference>
<dbReference type="GO" id="GO:0008610">
    <property type="term" value="P:lipid biosynthetic process"/>
    <property type="evidence" value="ECO:0007669"/>
    <property type="project" value="UniProtKB-ARBA"/>
</dbReference>
<dbReference type="InterPro" id="IPR023213">
    <property type="entry name" value="CAT-like_dom_sf"/>
</dbReference>
<dbReference type="Proteomes" id="UP000248544">
    <property type="component" value="Unassembled WGS sequence"/>
</dbReference>
<dbReference type="Gene3D" id="3.30.559.30">
    <property type="entry name" value="Nonribosomal peptide synthetase, condensation domain"/>
    <property type="match status" value="1"/>
</dbReference>
<dbReference type="InterPro" id="IPR020845">
    <property type="entry name" value="AMP-binding_CS"/>
</dbReference>
<keyword evidence="2" id="KW-0596">Phosphopantetheine</keyword>
<comment type="caution">
    <text evidence="5">The sequence shown here is derived from an EMBL/GenBank/DDBJ whole genome shotgun (WGS) entry which is preliminary data.</text>
</comment>
<dbReference type="EMBL" id="POUA01000172">
    <property type="protein sequence ID" value="PZG41439.1"/>
    <property type="molecule type" value="Genomic_DNA"/>
</dbReference>
<organism evidence="5 6">
    <name type="scientific">Spongiactinospora gelatinilytica</name>
    <dbReference type="NCBI Taxonomy" id="2666298"/>
    <lineage>
        <taxon>Bacteria</taxon>
        <taxon>Bacillati</taxon>
        <taxon>Actinomycetota</taxon>
        <taxon>Actinomycetes</taxon>
        <taxon>Streptosporangiales</taxon>
        <taxon>Streptosporangiaceae</taxon>
        <taxon>Spongiactinospora</taxon>
    </lineage>
</organism>
<dbReference type="SUPFAM" id="SSF47336">
    <property type="entry name" value="ACP-like"/>
    <property type="match status" value="1"/>
</dbReference>
<dbReference type="Pfam" id="PF00668">
    <property type="entry name" value="Condensation"/>
    <property type="match status" value="1"/>
</dbReference>
<dbReference type="PANTHER" id="PTHR45527">
    <property type="entry name" value="NONRIBOSOMAL PEPTIDE SYNTHETASE"/>
    <property type="match status" value="1"/>
</dbReference>
<evidence type="ECO:0000256" key="3">
    <source>
        <dbReference type="ARBA" id="ARBA00022553"/>
    </source>
</evidence>
<dbReference type="CDD" id="cd05930">
    <property type="entry name" value="A_NRPS"/>
    <property type="match status" value="1"/>
</dbReference>
<dbReference type="RefSeq" id="WP_111169192.1">
    <property type="nucleotide sequence ID" value="NZ_POUA01000172.1"/>
</dbReference>
<dbReference type="Gene3D" id="3.30.559.10">
    <property type="entry name" value="Chloramphenicol acetyltransferase-like domain"/>
    <property type="match status" value="1"/>
</dbReference>
<accession>A0A2W2GFU7</accession>
<dbReference type="InterPro" id="IPR010071">
    <property type="entry name" value="AA_adenyl_dom"/>
</dbReference>
<dbReference type="InterPro" id="IPR000873">
    <property type="entry name" value="AMP-dep_synth/lig_dom"/>
</dbReference>
<name>A0A2W2GFU7_9ACTN</name>
<dbReference type="GO" id="GO:0044550">
    <property type="term" value="P:secondary metabolite biosynthetic process"/>
    <property type="evidence" value="ECO:0007669"/>
    <property type="project" value="TreeGrafter"/>
</dbReference>
<gene>
    <name evidence="5" type="ORF">C1I98_21260</name>
</gene>
<dbReference type="PROSITE" id="PS00455">
    <property type="entry name" value="AMP_BINDING"/>
    <property type="match status" value="2"/>
</dbReference>
<dbReference type="Pfam" id="PF00501">
    <property type="entry name" value="AMP-binding"/>
    <property type="match status" value="2"/>
</dbReference>
<dbReference type="Pfam" id="PF00550">
    <property type="entry name" value="PP-binding"/>
    <property type="match status" value="1"/>
</dbReference>
<dbReference type="NCBIfam" id="TIGR01733">
    <property type="entry name" value="AA-adenyl-dom"/>
    <property type="match status" value="1"/>
</dbReference>
<comment type="cofactor">
    <cofactor evidence="1">
        <name>pantetheine 4'-phosphate</name>
        <dbReference type="ChEBI" id="CHEBI:47942"/>
    </cofactor>
</comment>
<dbReference type="SUPFAM" id="SSF56801">
    <property type="entry name" value="Acetyl-CoA synthetase-like"/>
    <property type="match status" value="2"/>
</dbReference>
<keyword evidence="6" id="KW-1185">Reference proteome</keyword>
<dbReference type="InterPro" id="IPR006162">
    <property type="entry name" value="Ppantetheine_attach_site"/>
</dbReference>
<dbReference type="GO" id="GO:0031177">
    <property type="term" value="F:phosphopantetheine binding"/>
    <property type="evidence" value="ECO:0007669"/>
    <property type="project" value="InterPro"/>
</dbReference>
<dbReference type="Pfam" id="PF13193">
    <property type="entry name" value="AMP-binding_C"/>
    <property type="match status" value="2"/>
</dbReference>
<keyword evidence="3" id="KW-0597">Phosphoprotein</keyword>
<dbReference type="PROSITE" id="PS50075">
    <property type="entry name" value="CARRIER"/>
    <property type="match status" value="1"/>
</dbReference>
<dbReference type="InterPro" id="IPR045851">
    <property type="entry name" value="AMP-bd_C_sf"/>
</dbReference>
<sequence>MADGRVAEEVVAALWRGERPAPERVAASGGLYALIAARARLAPDLTAVRDPMTRLTYRELDHAARTVAADLRAAGVRPGDIVAVCAGPSVSYVAGVAGVLAAGAAFLPVDPEQPAARIGRLLDDAGPAACLVAGEVPLPDGVRGLPIRLEGPVPPEPDIVGADALAYVLYTSGSTGRPKGVRCHHRGVLALLGDFIARAPVPLGAVCTWWTAPGFDVSVYEIFSALLGGELLVVPPAVRTDAAGFLDLLAAECVSSAYVPPFLLADLADRAEAEPGRLGLRRLLVGVEPIQERLLRRIAVAVGGLRVLNGYGPTETHVCATVYEVPAEAAPDGSPGSLGRTPIGGPVGGSRVHVLDPHLRPVPPGEVGELYVSGAGVAHGYHRAPEATAAAFRWIDIGTGRVRAYRTGDLVRGRADGELMFVGRADDQLKVRGHRVEPGEVEAVLQEHRAVRAAAVTCPHDAPDLLCAYVEPAEPLAAAAETLRAHLTARLPPYLVPGVIAFVDRLPVTAHGKLDRARLARQAPPLAEAGEGGPANDGERYVQAVWARVLGGVACGAHAHFLDVGGHSLAAIRIAGHVRRDTGAEVTAADVYANPTIARFAVFLAGRNAIFGRAAAPARSGALLAPLSAAQEALLLLHRMYPGNRAYHIPTLHEITGVLDLDALGRALLAVRERHTALRSTLVEVGPSVAQRVGPAGPVPLDVADLAELSGERQAAELRRLVQETSTAAWDLRSEPPLRVRLFRLAARRHALLLVTHHLFSDGWSMEIVHRDLSEAYRAITAGREPELPAASQAADFAKGEREPGEGERVARQVEYWKRRLSAAPVPRPLPMQRPRRREPRFAAERLGFTLDRARTDALRALARARGIGLFSVLATGFTTVIARYLGQSGFVLGVPVAGRADPERAGSVGFFNNSLAVPCTVDGGDSFAGNAAAFHEELLAALSHAEAPFARVVAELRPPRQPGANPLFRYWCNMLSYPRHPLRLDGCAVRAIRAPVPGALFDLSCYLIEHPDRIEVELVYDADLYDRDRVAALAGHCQEVYANACAAPDGPVDELMSSAPVPPRAPAPEYAAPTADELFTAAASAHPDLPALRTSAADWTYRRLEHAVDDQARALRRLGAGPGRPVAILADRTPRLVIAILAALRSGTPFVLLDRAQPEPRLRRMVTRSRPYAWIDATGPTPGATADGCALTRIPRADTDTPPTEPPANATGTAATGVVAPEAAYVAFTSGSTGEPRGIVAGQGALAAFSERHRAEHGIGPGDRFALLAGIGHDPLLREVLVPLTSGAALLIPDAEEAANPARLVSWLAARRVTVLYLTPATARVHSGAAQAARITLPGVRLLGFGGSAVEAGDVHATRRMLPNARLESYYGATETPQVVAVADPADAADAPLIGTGYGEARLLVVEPDGREAPVNVAGEIVVSSPHLAIGYLGDDLATARRFHTVPQDGPRVRRYRTGDRGCRRPDGRIEFGGRLDRQLDLHGIRAEPGEIEYLTRTHPQVRECLVTGPGDIGVEVLTAYVEPAGPGLTTADVRRHLAALLPAALIPADIVLVAAIPLNPHGKPDP</sequence>
<evidence type="ECO:0000256" key="1">
    <source>
        <dbReference type="ARBA" id="ARBA00001957"/>
    </source>
</evidence>
<dbReference type="SMART" id="SM00823">
    <property type="entry name" value="PKS_PP"/>
    <property type="match status" value="1"/>
</dbReference>
<dbReference type="PROSITE" id="PS00012">
    <property type="entry name" value="PHOSPHOPANTETHEINE"/>
    <property type="match status" value="1"/>
</dbReference>
<dbReference type="GO" id="GO:0005737">
    <property type="term" value="C:cytoplasm"/>
    <property type="evidence" value="ECO:0007669"/>
    <property type="project" value="TreeGrafter"/>
</dbReference>
<protein>
    <recommendedName>
        <fullName evidence="4">Carrier domain-containing protein</fullName>
    </recommendedName>
</protein>
<evidence type="ECO:0000313" key="6">
    <source>
        <dbReference type="Proteomes" id="UP000248544"/>
    </source>
</evidence>
<evidence type="ECO:0000313" key="5">
    <source>
        <dbReference type="EMBL" id="PZG41439.1"/>
    </source>
</evidence>
<dbReference type="InterPro" id="IPR025110">
    <property type="entry name" value="AMP-bd_C"/>
</dbReference>
<dbReference type="InterPro" id="IPR036736">
    <property type="entry name" value="ACP-like_sf"/>
</dbReference>
<dbReference type="InterPro" id="IPR009081">
    <property type="entry name" value="PP-bd_ACP"/>
</dbReference>
<evidence type="ECO:0000256" key="2">
    <source>
        <dbReference type="ARBA" id="ARBA00022450"/>
    </source>
</evidence>
<dbReference type="GO" id="GO:0003824">
    <property type="term" value="F:catalytic activity"/>
    <property type="evidence" value="ECO:0007669"/>
    <property type="project" value="InterPro"/>
</dbReference>
<feature type="domain" description="Carrier" evidence="4">
    <location>
        <begin position="533"/>
        <end position="608"/>
    </location>
</feature>
<dbReference type="PANTHER" id="PTHR45527:SF1">
    <property type="entry name" value="FATTY ACID SYNTHASE"/>
    <property type="match status" value="1"/>
</dbReference>